<name>D6Z276_DESAT</name>
<dbReference type="HOGENOM" id="CLU_114051_1_0_7"/>
<dbReference type="Proteomes" id="UP000001508">
    <property type="component" value="Chromosome"/>
</dbReference>
<accession>D6Z276</accession>
<sequence length="147" mass="16585">MDYRSGTCGRVFSVRFDEGDDFLAGLEEVIRREDIRSAWFWVIGGLRQAAVVTGPKEPVMPPEPVWREFDQARETLGSGSIFWDENDDPKIHLHAALGHHGDTLTACVRKGTRTYLVLEVCIMEINGINASRPWYPEGGFNRLTFTG</sequence>
<evidence type="ECO:0000259" key="1">
    <source>
        <dbReference type="PROSITE" id="PS51742"/>
    </source>
</evidence>
<dbReference type="AlphaFoldDB" id="D6Z276"/>
<dbReference type="PANTHER" id="PTHR34988">
    <property type="entry name" value="PROTEIN, PUTATIVE-RELATED"/>
    <property type="match status" value="1"/>
</dbReference>
<dbReference type="eggNOG" id="COG1661">
    <property type="taxonomic scope" value="Bacteria"/>
</dbReference>
<gene>
    <name evidence="2" type="ordered locus">DaAHT2_0948</name>
</gene>
<evidence type="ECO:0000313" key="3">
    <source>
        <dbReference type="Proteomes" id="UP000001508"/>
    </source>
</evidence>
<dbReference type="InParanoid" id="D6Z276"/>
<evidence type="ECO:0000313" key="2">
    <source>
        <dbReference type="EMBL" id="ADH85651.1"/>
    </source>
</evidence>
<keyword evidence="3" id="KW-1185">Reference proteome</keyword>
<feature type="domain" description="PPC" evidence="1">
    <location>
        <begin position="6"/>
        <end position="146"/>
    </location>
</feature>
<dbReference type="CDD" id="cd11378">
    <property type="entry name" value="DUF296"/>
    <property type="match status" value="1"/>
</dbReference>
<dbReference type="RefSeq" id="WP_013163181.1">
    <property type="nucleotide sequence ID" value="NC_014216.1"/>
</dbReference>
<reference evidence="3" key="1">
    <citation type="submission" date="2010-02" db="EMBL/GenBank/DDBJ databases">
        <title>Complete sequence of Desulfurivibrio alkaliphilus AHT2.</title>
        <authorList>
            <consortium name="US DOE Joint Genome Institute"/>
            <person name="Pitluck S."/>
            <person name="Chertkov O."/>
            <person name="Detter J.C."/>
            <person name="Han C."/>
            <person name="Tapia R."/>
            <person name="Larimer F."/>
            <person name="Land M."/>
            <person name="Hauser L."/>
            <person name="Kyrpides N."/>
            <person name="Mikhailova N."/>
            <person name="Sorokin D.Y."/>
            <person name="Muyzer G."/>
            <person name="Woyke T."/>
        </authorList>
    </citation>
    <scope>NUCLEOTIDE SEQUENCE [LARGE SCALE GENOMIC DNA]</scope>
    <source>
        <strain evidence="3">DSM 19089 / UNIQEM U267 / AHT2</strain>
    </source>
</reference>
<dbReference type="InterPro" id="IPR005175">
    <property type="entry name" value="PPC_dom"/>
</dbReference>
<organism evidence="2 3">
    <name type="scientific">Desulfurivibrio alkaliphilus (strain DSM 19089 / UNIQEM U267 / AHT2)</name>
    <dbReference type="NCBI Taxonomy" id="589865"/>
    <lineage>
        <taxon>Bacteria</taxon>
        <taxon>Pseudomonadati</taxon>
        <taxon>Thermodesulfobacteriota</taxon>
        <taxon>Desulfobulbia</taxon>
        <taxon>Desulfobulbales</taxon>
        <taxon>Desulfobulbaceae</taxon>
        <taxon>Desulfurivibrio</taxon>
    </lineage>
</organism>
<dbReference type="Gene3D" id="3.30.1330.80">
    <property type="entry name" value="Hypothetical protein, similar to alpha- acetolactate decarboxylase, domain 2"/>
    <property type="match status" value="1"/>
</dbReference>
<dbReference type="GO" id="GO:0003677">
    <property type="term" value="F:DNA binding"/>
    <property type="evidence" value="ECO:0007669"/>
    <property type="project" value="UniProtKB-KW"/>
</dbReference>
<dbReference type="PANTHER" id="PTHR34988:SF1">
    <property type="entry name" value="DNA-BINDING PROTEIN"/>
    <property type="match status" value="1"/>
</dbReference>
<dbReference type="OrthoDB" id="9798999at2"/>
<dbReference type="SUPFAM" id="SSF117856">
    <property type="entry name" value="AF0104/ALDC/Ptd012-like"/>
    <property type="match status" value="1"/>
</dbReference>
<keyword evidence="2" id="KW-0238">DNA-binding</keyword>
<proteinExistence type="predicted"/>
<dbReference type="STRING" id="589865.DaAHT2_0948"/>
<dbReference type="KEGG" id="dak:DaAHT2_0948"/>
<dbReference type="Pfam" id="PF03479">
    <property type="entry name" value="PCC"/>
    <property type="match status" value="1"/>
</dbReference>
<dbReference type="PROSITE" id="PS51742">
    <property type="entry name" value="PPC"/>
    <property type="match status" value="1"/>
</dbReference>
<protein>
    <submittedName>
        <fullName evidence="2">DNA-binding protein</fullName>
    </submittedName>
</protein>
<dbReference type="EMBL" id="CP001940">
    <property type="protein sequence ID" value="ADH85651.1"/>
    <property type="molecule type" value="Genomic_DNA"/>
</dbReference>